<evidence type="ECO:0000256" key="1">
    <source>
        <dbReference type="ARBA" id="ARBA00004123"/>
    </source>
</evidence>
<dbReference type="PaxDb" id="55529-EKX31022"/>
<dbReference type="InterPro" id="IPR003889">
    <property type="entry name" value="FYrich_C"/>
</dbReference>
<reference evidence="4 6" key="1">
    <citation type="journal article" date="2012" name="Nature">
        <title>Algal genomes reveal evolutionary mosaicism and the fate of nucleomorphs.</title>
        <authorList>
            <consortium name="DOE Joint Genome Institute"/>
            <person name="Curtis B.A."/>
            <person name="Tanifuji G."/>
            <person name="Burki F."/>
            <person name="Gruber A."/>
            <person name="Irimia M."/>
            <person name="Maruyama S."/>
            <person name="Arias M.C."/>
            <person name="Ball S.G."/>
            <person name="Gile G.H."/>
            <person name="Hirakawa Y."/>
            <person name="Hopkins J.F."/>
            <person name="Kuo A."/>
            <person name="Rensing S.A."/>
            <person name="Schmutz J."/>
            <person name="Symeonidi A."/>
            <person name="Elias M."/>
            <person name="Eveleigh R.J."/>
            <person name="Herman E.K."/>
            <person name="Klute M.J."/>
            <person name="Nakayama T."/>
            <person name="Obornik M."/>
            <person name="Reyes-Prieto A."/>
            <person name="Armbrust E.V."/>
            <person name="Aves S.J."/>
            <person name="Beiko R.G."/>
            <person name="Coutinho P."/>
            <person name="Dacks J.B."/>
            <person name="Durnford D.G."/>
            <person name="Fast N.M."/>
            <person name="Green B.R."/>
            <person name="Grisdale C.J."/>
            <person name="Hempel F."/>
            <person name="Henrissat B."/>
            <person name="Hoppner M.P."/>
            <person name="Ishida K."/>
            <person name="Kim E."/>
            <person name="Koreny L."/>
            <person name="Kroth P.G."/>
            <person name="Liu Y."/>
            <person name="Malik S.B."/>
            <person name="Maier U.G."/>
            <person name="McRose D."/>
            <person name="Mock T."/>
            <person name="Neilson J.A."/>
            <person name="Onodera N.T."/>
            <person name="Poole A.M."/>
            <person name="Pritham E.J."/>
            <person name="Richards T.A."/>
            <person name="Rocap G."/>
            <person name="Roy S.W."/>
            <person name="Sarai C."/>
            <person name="Schaack S."/>
            <person name="Shirato S."/>
            <person name="Slamovits C.H."/>
            <person name="Spencer D.F."/>
            <person name="Suzuki S."/>
            <person name="Worden A.Z."/>
            <person name="Zauner S."/>
            <person name="Barry K."/>
            <person name="Bell C."/>
            <person name="Bharti A.K."/>
            <person name="Crow J.A."/>
            <person name="Grimwood J."/>
            <person name="Kramer R."/>
            <person name="Lindquist E."/>
            <person name="Lucas S."/>
            <person name="Salamov A."/>
            <person name="McFadden G.I."/>
            <person name="Lane C.E."/>
            <person name="Keeling P.J."/>
            <person name="Gray M.W."/>
            <person name="Grigoriev I.V."/>
            <person name="Archibald J.M."/>
        </authorList>
    </citation>
    <scope>NUCLEOTIDE SEQUENCE</scope>
    <source>
        <strain evidence="4 6">CCMP2712</strain>
    </source>
</reference>
<dbReference type="OrthoDB" id="285793at2759"/>
<dbReference type="PANTHER" id="PTHR22715">
    <property type="entry name" value="TRANSFORMING GROWTH FACTOR BETA REGULATED GENE 1"/>
    <property type="match status" value="1"/>
</dbReference>
<dbReference type="InterPro" id="IPR003888">
    <property type="entry name" value="FYrich_N"/>
</dbReference>
<feature type="compositionally biased region" description="Basic and acidic residues" evidence="3">
    <location>
        <begin position="647"/>
        <end position="656"/>
    </location>
</feature>
<dbReference type="GO" id="GO:0005634">
    <property type="term" value="C:nucleus"/>
    <property type="evidence" value="ECO:0007669"/>
    <property type="project" value="UniProtKB-SubCell"/>
</dbReference>
<dbReference type="AlphaFoldDB" id="L1I4K5"/>
<reference evidence="5" key="3">
    <citation type="submission" date="2016-03" db="UniProtKB">
        <authorList>
            <consortium name="EnsemblProtists"/>
        </authorList>
    </citation>
    <scope>IDENTIFICATION</scope>
</reference>
<feature type="region of interest" description="Disordered" evidence="3">
    <location>
        <begin position="635"/>
        <end position="656"/>
    </location>
</feature>
<reference evidence="6" key="2">
    <citation type="submission" date="2012-11" db="EMBL/GenBank/DDBJ databases">
        <authorList>
            <person name="Kuo A."/>
            <person name="Curtis B.A."/>
            <person name="Tanifuji G."/>
            <person name="Burki F."/>
            <person name="Gruber A."/>
            <person name="Irimia M."/>
            <person name="Maruyama S."/>
            <person name="Arias M.C."/>
            <person name="Ball S.G."/>
            <person name="Gile G.H."/>
            <person name="Hirakawa Y."/>
            <person name="Hopkins J.F."/>
            <person name="Rensing S.A."/>
            <person name="Schmutz J."/>
            <person name="Symeonidi A."/>
            <person name="Elias M."/>
            <person name="Eveleigh R.J."/>
            <person name="Herman E.K."/>
            <person name="Klute M.J."/>
            <person name="Nakayama T."/>
            <person name="Obornik M."/>
            <person name="Reyes-Prieto A."/>
            <person name="Armbrust E.V."/>
            <person name="Aves S.J."/>
            <person name="Beiko R.G."/>
            <person name="Coutinho P."/>
            <person name="Dacks J.B."/>
            <person name="Durnford D.G."/>
            <person name="Fast N.M."/>
            <person name="Green B.R."/>
            <person name="Grisdale C."/>
            <person name="Hempe F."/>
            <person name="Henrissat B."/>
            <person name="Hoppner M.P."/>
            <person name="Ishida K.-I."/>
            <person name="Kim E."/>
            <person name="Koreny L."/>
            <person name="Kroth P.G."/>
            <person name="Liu Y."/>
            <person name="Malik S.-B."/>
            <person name="Maier U.G."/>
            <person name="McRose D."/>
            <person name="Mock T."/>
            <person name="Neilson J.A."/>
            <person name="Onodera N.T."/>
            <person name="Poole A.M."/>
            <person name="Pritham E.J."/>
            <person name="Richards T.A."/>
            <person name="Rocap G."/>
            <person name="Roy S.W."/>
            <person name="Sarai C."/>
            <person name="Schaack S."/>
            <person name="Shirato S."/>
            <person name="Slamovits C.H."/>
            <person name="Spencer D.F."/>
            <person name="Suzuki S."/>
            <person name="Worden A.Z."/>
            <person name="Zauner S."/>
            <person name="Barry K."/>
            <person name="Bell C."/>
            <person name="Bharti A.K."/>
            <person name="Crow J.A."/>
            <person name="Grimwood J."/>
            <person name="Kramer R."/>
            <person name="Lindquist E."/>
            <person name="Lucas S."/>
            <person name="Salamov A."/>
            <person name="McFadden G.I."/>
            <person name="Lane C.E."/>
            <person name="Keeling P.J."/>
            <person name="Gray M.W."/>
            <person name="Grigoriev I.V."/>
            <person name="Archibald J.M."/>
        </authorList>
    </citation>
    <scope>NUCLEOTIDE SEQUENCE</scope>
    <source>
        <strain evidence="6">CCMP2712</strain>
    </source>
</reference>
<name>L1I4K5_GUITC</name>
<proteinExistence type="predicted"/>
<dbReference type="Gene3D" id="3.30.160.360">
    <property type="match status" value="1"/>
</dbReference>
<dbReference type="HOGENOM" id="CLU_312494_0_0_1"/>
<keyword evidence="2" id="KW-0539">Nucleus</keyword>
<dbReference type="Pfam" id="PF05964">
    <property type="entry name" value="FYRN"/>
    <property type="match status" value="1"/>
</dbReference>
<comment type="subcellular location">
    <subcellularLocation>
        <location evidence="1">Nucleus</location>
    </subcellularLocation>
</comment>
<dbReference type="InterPro" id="IPR040092">
    <property type="entry name" value="TBRG1"/>
</dbReference>
<dbReference type="STRING" id="905079.L1I4K5"/>
<dbReference type="eggNOG" id="KOG4443">
    <property type="taxonomic scope" value="Eukaryota"/>
</dbReference>
<accession>L1I4K5</accession>
<dbReference type="PROSITE" id="PS51543">
    <property type="entry name" value="FYRC"/>
    <property type="match status" value="1"/>
</dbReference>
<organism evidence="4">
    <name type="scientific">Guillardia theta (strain CCMP2712)</name>
    <name type="common">Cryptophyte</name>
    <dbReference type="NCBI Taxonomy" id="905079"/>
    <lineage>
        <taxon>Eukaryota</taxon>
        <taxon>Cryptophyceae</taxon>
        <taxon>Pyrenomonadales</taxon>
        <taxon>Geminigeraceae</taxon>
        <taxon>Guillardia</taxon>
    </lineage>
</organism>
<evidence type="ECO:0000256" key="2">
    <source>
        <dbReference type="ARBA" id="ARBA00023242"/>
    </source>
</evidence>
<dbReference type="PANTHER" id="PTHR22715:SF0">
    <property type="entry name" value="TRANSFORMING GROWTH FACTOR BETA REGULATOR 1"/>
    <property type="match status" value="1"/>
</dbReference>
<dbReference type="EnsemblProtists" id="EKX31022">
    <property type="protein sequence ID" value="EKX31022"/>
    <property type="gene ID" value="GUITHDRAFT_122772"/>
</dbReference>
<dbReference type="GeneID" id="17287743"/>
<evidence type="ECO:0000313" key="6">
    <source>
        <dbReference type="Proteomes" id="UP000011087"/>
    </source>
</evidence>
<evidence type="ECO:0000313" key="4">
    <source>
        <dbReference type="EMBL" id="EKX31022.1"/>
    </source>
</evidence>
<dbReference type="Proteomes" id="UP000011087">
    <property type="component" value="Unassembled WGS sequence"/>
</dbReference>
<evidence type="ECO:0000256" key="3">
    <source>
        <dbReference type="SAM" id="MobiDB-lite"/>
    </source>
</evidence>
<protein>
    <submittedName>
        <fullName evidence="4 5">Uncharacterized protein</fullName>
    </submittedName>
</protein>
<keyword evidence="6" id="KW-1185">Reference proteome</keyword>
<dbReference type="Pfam" id="PF10221">
    <property type="entry name" value="Mat89Bb"/>
    <property type="match status" value="1"/>
</dbReference>
<dbReference type="EMBL" id="JH993393">
    <property type="protein sequence ID" value="EKX31022.1"/>
    <property type="molecule type" value="Genomic_DNA"/>
</dbReference>
<dbReference type="InterPro" id="IPR019355">
    <property type="entry name" value="Cell_cycle_regulator_Mat89Bb"/>
</dbReference>
<gene>
    <name evidence="4" type="ORF">GUITHDRAFT_122772</name>
</gene>
<dbReference type="Pfam" id="PF05965">
    <property type="entry name" value="FYRC"/>
    <property type="match status" value="1"/>
</dbReference>
<dbReference type="GO" id="GO:0051726">
    <property type="term" value="P:regulation of cell cycle"/>
    <property type="evidence" value="ECO:0007669"/>
    <property type="project" value="TreeGrafter"/>
</dbReference>
<evidence type="ECO:0000313" key="5">
    <source>
        <dbReference type="EnsemblProtists" id="EKX31022"/>
    </source>
</evidence>
<dbReference type="PROSITE" id="PS51542">
    <property type="entry name" value="FYRN"/>
    <property type="match status" value="1"/>
</dbReference>
<dbReference type="SMART" id="SM00542">
    <property type="entry name" value="FYRC"/>
    <property type="match status" value="1"/>
</dbReference>
<sequence>MSGQSVNRTLIVLVCGNDSDEVYENNEVEVEDKKNFQGKVLLQLQRSRWSALLEAALEYARVVNELRPQGSAVSIMLCGYSGYSKEVSIVQLNKWNAEQQNMAYIYGAISSSKIVKSEETISGDDIAREALKALVSDLDHEEVGTLQARVLLISSPAALRCPQGSSMKLDGAIESAFTKAKNHSACAEESDVRLEMLWVLESESSEKVMSTSTSSSLSSNVVASSLRSRVYRLAAAHFNLQIVRITGIPMRKKDTEADKTKDVKGSSKKEYDVELLSFAEVGDVAELVLEWKSIKQLEKIGFNIHAHSSRTIHRSTALKPKEEATQTILTHIRGGAPATLVLAGSSSSLPSPFSSSSPSACPSRVWVLRDQEGGIFLHELLIGGLLEDSSPSCSTVAAIPDALQPDKFDGDTLKAFQERMAEMLRGSLLPLTAKDVKNLEEAGFLCKDVTVPFPVPYVTTAAIERRTRYLPLGSTYSPLYSGSSSSERAVRSTVSQARGQGGHAGELVVGKGGEITAPKKEKIRGLKELVETCISQSAPEDMIAVANKTIDTVSSYLAKAETAGNVSGWTLHELKTLWEEISVLGGKCAMPPSSKCHFRVTRHLSTKGVAVANEVEEEIYEPKLGDKRKAAVEVAQPKQARSRRKHDIPVDEHGRPELPIQLGNAMTIESLGHIKADNPNFHTDKYIWPVGYRARRQYQSTLEVDKKVDYICEILDAGPKPTFQITPTDNPAGKEVAATASGVWSAIMKKVNNMRLQRGLCESKTAVSGPEYYGIAYPEVRRLIQELPGAIKCATKPYGNGCYKWQHFGDETPAMLEARSAREGKTADVAKGGGGGGGGGGAVVHEEDSSDEAKAWSAFDSLTTSRQAGGRTGAGIDNPLLEGGLELQGDVADDRAVLLNRADRDSVFFVYWKSWLLEDKHTPKEFARFYDPSRHTGRN</sequence>
<dbReference type="SMART" id="SM00541">
    <property type="entry name" value="FYRN"/>
    <property type="match status" value="1"/>
</dbReference>
<dbReference type="KEGG" id="gtt:GUITHDRAFT_122772"/>
<dbReference type="RefSeq" id="XP_005818002.1">
    <property type="nucleotide sequence ID" value="XM_005817945.1"/>
</dbReference>